<gene>
    <name evidence="4" type="ORF">PYX00_008300</name>
</gene>
<sequence length="525" mass="59741">MVSTRQSSNVTSSAESYVSTGASTSESSHSTTHTGSKLLRSGLSAPQPALSLPSTSTSNEVAIINSSSPPQQTLNLLDLPYEILDKIFSFLGYKNVAHLRPVCRQLDKVCQAILNSTFQRLQHQMLHRFQSIKAKMPRRESARRNHPLACESDIIETLHMRLTLLQMTFGKHIERKHCCFFAGEILDEVNRILHYVKVTSKLARPYKVTDELFDLSTMAMEFFKEHIEPTLPEIAYFGSDFIDFSFPGSSPSNKYFTLDSPPHGGKGYESPASGNEASPIDPQPVPQSNMVLRKRIKKIKQGMKRYNNQLTVMRRDLRTCKSKIAEQQKQILEYATRMDEYDKKNEETSRKFSTLLQELNKCKTELQYWRSKTPVIPPMCNNCGHISFIPTPTEDLQALSNQDVRTDGFGLNVDHDLPLEAIEFPTEASTSKEQDFWELYESKKDEKQNQVPSSFDIKPMEPVNSAKTGRTKEEKVSPLKYTHETSKSESKSMKRKVAEEDCTETSTKKPKRVLKMKYASRRAKA</sequence>
<dbReference type="EMBL" id="JARGDH010000004">
    <property type="protein sequence ID" value="KAL0271090.1"/>
    <property type="molecule type" value="Genomic_DNA"/>
</dbReference>
<dbReference type="PANTHER" id="PTHR13252">
    <property type="entry name" value="F-BOX ONLY PROTEIN 28"/>
    <property type="match status" value="1"/>
</dbReference>
<feature type="compositionally biased region" description="Polar residues" evidence="2">
    <location>
        <begin position="1"/>
        <end position="18"/>
    </location>
</feature>
<dbReference type="GO" id="GO:0003713">
    <property type="term" value="F:transcription coactivator activity"/>
    <property type="evidence" value="ECO:0007669"/>
    <property type="project" value="TreeGrafter"/>
</dbReference>
<dbReference type="InterPro" id="IPR036047">
    <property type="entry name" value="F-box-like_dom_sf"/>
</dbReference>
<dbReference type="SUPFAM" id="SSF81383">
    <property type="entry name" value="F-box domain"/>
    <property type="match status" value="1"/>
</dbReference>
<dbReference type="CDD" id="cd22100">
    <property type="entry name" value="F-box_FBXO28"/>
    <property type="match status" value="1"/>
</dbReference>
<accession>A0AAW2HNR7</accession>
<feature type="domain" description="F-box" evidence="3">
    <location>
        <begin position="73"/>
        <end position="121"/>
    </location>
</feature>
<keyword evidence="1" id="KW-0175">Coiled coil</keyword>
<feature type="compositionally biased region" description="Basic residues" evidence="2">
    <location>
        <begin position="508"/>
        <end position="525"/>
    </location>
</feature>
<evidence type="ECO:0000259" key="3">
    <source>
        <dbReference type="PROSITE" id="PS50181"/>
    </source>
</evidence>
<dbReference type="InterPro" id="IPR039719">
    <property type="entry name" value="FBXO28"/>
</dbReference>
<dbReference type="Pfam" id="PF12937">
    <property type="entry name" value="F-box-like"/>
    <property type="match status" value="1"/>
</dbReference>
<dbReference type="InterPro" id="IPR001810">
    <property type="entry name" value="F-box_dom"/>
</dbReference>
<feature type="region of interest" description="Disordered" evidence="2">
    <location>
        <begin position="255"/>
        <end position="287"/>
    </location>
</feature>
<proteinExistence type="predicted"/>
<name>A0AAW2HNR7_9NEOP</name>
<feature type="compositionally biased region" description="Low complexity" evidence="2">
    <location>
        <begin position="19"/>
        <end position="36"/>
    </location>
</feature>
<dbReference type="PANTHER" id="PTHR13252:SF1">
    <property type="entry name" value="DAMPENED, ISOFORM A"/>
    <property type="match status" value="1"/>
</dbReference>
<reference evidence="4" key="1">
    <citation type="journal article" date="2024" name="Gigascience">
        <title>Chromosome-level genome of the poultry shaft louse Menopon gallinae provides insight into the host-switching and adaptive evolution of parasitic lice.</title>
        <authorList>
            <person name="Xu Y."/>
            <person name="Ma L."/>
            <person name="Liu S."/>
            <person name="Liang Y."/>
            <person name="Liu Q."/>
            <person name="He Z."/>
            <person name="Tian L."/>
            <person name="Duan Y."/>
            <person name="Cai W."/>
            <person name="Li H."/>
            <person name="Song F."/>
        </authorList>
    </citation>
    <scope>NUCLEOTIDE SEQUENCE</scope>
    <source>
        <strain evidence="4">Cailab_2023a</strain>
    </source>
</reference>
<evidence type="ECO:0000313" key="4">
    <source>
        <dbReference type="EMBL" id="KAL0271090.1"/>
    </source>
</evidence>
<organism evidence="4">
    <name type="scientific">Menopon gallinae</name>
    <name type="common">poultry shaft louse</name>
    <dbReference type="NCBI Taxonomy" id="328185"/>
    <lineage>
        <taxon>Eukaryota</taxon>
        <taxon>Metazoa</taxon>
        <taxon>Ecdysozoa</taxon>
        <taxon>Arthropoda</taxon>
        <taxon>Hexapoda</taxon>
        <taxon>Insecta</taxon>
        <taxon>Pterygota</taxon>
        <taxon>Neoptera</taxon>
        <taxon>Paraneoptera</taxon>
        <taxon>Psocodea</taxon>
        <taxon>Troctomorpha</taxon>
        <taxon>Phthiraptera</taxon>
        <taxon>Amblycera</taxon>
        <taxon>Menoponidae</taxon>
        <taxon>Menopon</taxon>
    </lineage>
</organism>
<dbReference type="Gene3D" id="1.20.1280.50">
    <property type="match status" value="1"/>
</dbReference>
<dbReference type="AlphaFoldDB" id="A0AAW2HNR7"/>
<evidence type="ECO:0000256" key="1">
    <source>
        <dbReference type="SAM" id="Coils"/>
    </source>
</evidence>
<evidence type="ECO:0000256" key="2">
    <source>
        <dbReference type="SAM" id="MobiDB-lite"/>
    </source>
</evidence>
<feature type="region of interest" description="Disordered" evidence="2">
    <location>
        <begin position="443"/>
        <end position="525"/>
    </location>
</feature>
<feature type="compositionally biased region" description="Basic and acidic residues" evidence="2">
    <location>
        <begin position="470"/>
        <end position="499"/>
    </location>
</feature>
<dbReference type="PROSITE" id="PS50181">
    <property type="entry name" value="FBOX"/>
    <property type="match status" value="1"/>
</dbReference>
<feature type="region of interest" description="Disordered" evidence="2">
    <location>
        <begin position="1"/>
        <end position="43"/>
    </location>
</feature>
<protein>
    <recommendedName>
        <fullName evidence="3">F-box domain-containing protein</fullName>
    </recommendedName>
</protein>
<feature type="coiled-coil region" evidence="1">
    <location>
        <begin position="289"/>
        <end position="358"/>
    </location>
</feature>
<dbReference type="GO" id="GO:0005634">
    <property type="term" value="C:nucleus"/>
    <property type="evidence" value="ECO:0007669"/>
    <property type="project" value="TreeGrafter"/>
</dbReference>
<comment type="caution">
    <text evidence="4">The sequence shown here is derived from an EMBL/GenBank/DDBJ whole genome shotgun (WGS) entry which is preliminary data.</text>
</comment>